<reference evidence="3 4" key="1">
    <citation type="submission" date="2018-06" db="EMBL/GenBank/DDBJ databases">
        <authorList>
            <consortium name="Pathogen Informatics"/>
            <person name="Doyle S."/>
        </authorList>
    </citation>
    <scope>NUCLEOTIDE SEQUENCE [LARGE SCALE GENOMIC DNA]</scope>
    <source>
        <strain evidence="3 4">NCTC9073</strain>
    </source>
</reference>
<evidence type="ECO:0000313" key="3">
    <source>
        <dbReference type="EMBL" id="SPX16487.1"/>
    </source>
</evidence>
<dbReference type="PANTHER" id="PTHR43612">
    <property type="entry name" value="TRIFUNCTIONAL ENZYME SUBUNIT ALPHA"/>
    <property type="match status" value="1"/>
</dbReference>
<dbReference type="Pfam" id="PF00725">
    <property type="entry name" value="3HCDH"/>
    <property type="match status" value="1"/>
</dbReference>
<protein>
    <submittedName>
        <fullName evidence="3">Fatty acid oxidation complex alpha subunit [includes: enoyl-CoA hydratase 3-hydroxyacyl-CoA dehydrogenase 3-hydroxybutyryl-CoA epimerase]</fullName>
        <ecNumber evidence="3">1.1.1.35</ecNumber>
    </submittedName>
</protein>
<keyword evidence="1 3" id="KW-0560">Oxidoreductase</keyword>
<proteinExistence type="predicted"/>
<dbReference type="InterPro" id="IPR013328">
    <property type="entry name" value="6PGD_dom2"/>
</dbReference>
<evidence type="ECO:0000256" key="1">
    <source>
        <dbReference type="ARBA" id="ARBA00023002"/>
    </source>
</evidence>
<evidence type="ECO:0000259" key="2">
    <source>
        <dbReference type="Pfam" id="PF00725"/>
    </source>
</evidence>
<dbReference type="GO" id="GO:0006635">
    <property type="term" value="P:fatty acid beta-oxidation"/>
    <property type="evidence" value="ECO:0007669"/>
    <property type="project" value="TreeGrafter"/>
</dbReference>
<dbReference type="Gene3D" id="1.10.1040.10">
    <property type="entry name" value="N-(1-d-carboxylethyl)-l-norvaline Dehydrogenase, domain 2"/>
    <property type="match status" value="1"/>
</dbReference>
<dbReference type="InterPro" id="IPR008927">
    <property type="entry name" value="6-PGluconate_DH-like_C_sf"/>
</dbReference>
<evidence type="ECO:0000313" key="4">
    <source>
        <dbReference type="Proteomes" id="UP000250780"/>
    </source>
</evidence>
<dbReference type="PANTHER" id="PTHR43612:SF3">
    <property type="entry name" value="TRIFUNCTIONAL ENZYME SUBUNIT ALPHA, MITOCHONDRIAL"/>
    <property type="match status" value="1"/>
</dbReference>
<dbReference type="EC" id="1.1.1.35" evidence="3"/>
<gene>
    <name evidence="3" type="primary">fadJ_1</name>
    <name evidence="3" type="ORF">NCTC9073_04261</name>
</gene>
<dbReference type="InterPro" id="IPR050136">
    <property type="entry name" value="FA_oxidation_alpha_subunit"/>
</dbReference>
<dbReference type="Proteomes" id="UP000250780">
    <property type="component" value="Unassembled WGS sequence"/>
</dbReference>
<feature type="domain" description="3-hydroxyacyl-CoA dehydrogenase C-terminal" evidence="2">
    <location>
        <begin position="3"/>
        <end position="80"/>
    </location>
</feature>
<dbReference type="SUPFAM" id="SSF48179">
    <property type="entry name" value="6-phosphogluconate dehydrogenase C-terminal domain-like"/>
    <property type="match status" value="1"/>
</dbReference>
<organism evidence="3 4">
    <name type="scientific">Escherichia coli</name>
    <dbReference type="NCBI Taxonomy" id="562"/>
    <lineage>
        <taxon>Bacteria</taxon>
        <taxon>Pseudomonadati</taxon>
        <taxon>Pseudomonadota</taxon>
        <taxon>Gammaproteobacteria</taxon>
        <taxon>Enterobacterales</taxon>
        <taxon>Enterobacteriaceae</taxon>
        <taxon>Escherichia</taxon>
    </lineage>
</organism>
<dbReference type="InterPro" id="IPR006108">
    <property type="entry name" value="3HC_DH_C"/>
</dbReference>
<dbReference type="GO" id="GO:0016509">
    <property type="term" value="F:long-chain (3S)-3-hydroxyacyl-CoA dehydrogenase (NAD+) activity"/>
    <property type="evidence" value="ECO:0007669"/>
    <property type="project" value="TreeGrafter"/>
</dbReference>
<sequence>MLMLNEAVRCVDEQVIRSVRDGDIGAVFGIGFPPFLGGPFRYIDSLGAGEVVAIMQRLATQYGSRFTPCERLVEMGARGESFWKQLQLTCNKKVKAI</sequence>
<name>A0A2X1N800_ECOLX</name>
<dbReference type="GO" id="GO:0004300">
    <property type="term" value="F:enoyl-CoA hydratase activity"/>
    <property type="evidence" value="ECO:0007669"/>
    <property type="project" value="TreeGrafter"/>
</dbReference>
<dbReference type="AlphaFoldDB" id="A0A2X1N800"/>
<dbReference type="EMBL" id="UASD01000009">
    <property type="protein sequence ID" value="SPX16487.1"/>
    <property type="molecule type" value="Genomic_DNA"/>
</dbReference>
<accession>A0A2X1N800</accession>